<sequence length="103" mass="11724">MNKQIVELKQLTSSMFITKIMPNTEEDISTKDVDMLQTRASGTCPETTNQSVQYPMEDSGSTSGVQSVVQQESWQPEVQSKRYRVREIVARGDKIYISLTNIY</sequence>
<protein>
    <submittedName>
        <fullName evidence="2">Uncharacterized protein</fullName>
    </submittedName>
</protein>
<reference evidence="2 3" key="1">
    <citation type="submission" date="2019-01" db="EMBL/GenBank/DDBJ databases">
        <authorList>
            <person name="Sayadi A."/>
        </authorList>
    </citation>
    <scope>NUCLEOTIDE SEQUENCE [LARGE SCALE GENOMIC DNA]</scope>
</reference>
<name>A0A653DVL7_CALMS</name>
<feature type="compositionally biased region" description="Low complexity" evidence="1">
    <location>
        <begin position="59"/>
        <end position="70"/>
    </location>
</feature>
<evidence type="ECO:0000313" key="2">
    <source>
        <dbReference type="EMBL" id="VEN64246.1"/>
    </source>
</evidence>
<evidence type="ECO:0000313" key="3">
    <source>
        <dbReference type="Proteomes" id="UP000410492"/>
    </source>
</evidence>
<dbReference type="OrthoDB" id="6753189at2759"/>
<feature type="compositionally biased region" description="Polar residues" evidence="1">
    <location>
        <begin position="41"/>
        <end position="53"/>
    </location>
</feature>
<proteinExistence type="predicted"/>
<dbReference type="AlphaFoldDB" id="A0A653DVL7"/>
<feature type="region of interest" description="Disordered" evidence="1">
    <location>
        <begin position="41"/>
        <end position="70"/>
    </location>
</feature>
<gene>
    <name evidence="2" type="ORF">CALMAC_LOCUS20826</name>
</gene>
<dbReference type="Proteomes" id="UP000410492">
    <property type="component" value="Unassembled WGS sequence"/>
</dbReference>
<dbReference type="EMBL" id="CAACVG010015219">
    <property type="protein sequence ID" value="VEN64246.1"/>
    <property type="molecule type" value="Genomic_DNA"/>
</dbReference>
<evidence type="ECO:0000256" key="1">
    <source>
        <dbReference type="SAM" id="MobiDB-lite"/>
    </source>
</evidence>
<organism evidence="2 3">
    <name type="scientific">Callosobruchus maculatus</name>
    <name type="common">Southern cowpea weevil</name>
    <name type="synonym">Pulse bruchid</name>
    <dbReference type="NCBI Taxonomy" id="64391"/>
    <lineage>
        <taxon>Eukaryota</taxon>
        <taxon>Metazoa</taxon>
        <taxon>Ecdysozoa</taxon>
        <taxon>Arthropoda</taxon>
        <taxon>Hexapoda</taxon>
        <taxon>Insecta</taxon>
        <taxon>Pterygota</taxon>
        <taxon>Neoptera</taxon>
        <taxon>Endopterygota</taxon>
        <taxon>Coleoptera</taxon>
        <taxon>Polyphaga</taxon>
        <taxon>Cucujiformia</taxon>
        <taxon>Chrysomeloidea</taxon>
        <taxon>Chrysomelidae</taxon>
        <taxon>Bruchinae</taxon>
        <taxon>Bruchini</taxon>
        <taxon>Callosobruchus</taxon>
    </lineage>
</organism>
<accession>A0A653DVL7</accession>
<keyword evidence="3" id="KW-1185">Reference proteome</keyword>